<comment type="subcellular location">
    <subcellularLocation>
        <location evidence="2">Cell membrane</location>
        <topology evidence="2">Multi-pass membrane protein</topology>
    </subcellularLocation>
</comment>
<dbReference type="InterPro" id="IPR004358">
    <property type="entry name" value="Sig_transdc_His_kin-like_C"/>
</dbReference>
<evidence type="ECO:0000256" key="7">
    <source>
        <dbReference type="ARBA" id="ARBA00022777"/>
    </source>
</evidence>
<feature type="domain" description="Histidine kinase" evidence="10">
    <location>
        <begin position="271"/>
        <end position="486"/>
    </location>
</feature>
<dbReference type="CDD" id="cd16936">
    <property type="entry name" value="HATPase_RsbW-like"/>
    <property type="match status" value="1"/>
</dbReference>
<evidence type="ECO:0000256" key="3">
    <source>
        <dbReference type="ARBA" id="ARBA00012438"/>
    </source>
</evidence>
<dbReference type="InterPro" id="IPR035965">
    <property type="entry name" value="PAS-like_dom_sf"/>
</dbReference>
<dbReference type="GO" id="GO:0005886">
    <property type="term" value="C:plasma membrane"/>
    <property type="evidence" value="ECO:0007669"/>
    <property type="project" value="UniProtKB-SubCell"/>
</dbReference>
<evidence type="ECO:0000256" key="2">
    <source>
        <dbReference type="ARBA" id="ARBA00004651"/>
    </source>
</evidence>
<dbReference type="InterPro" id="IPR003594">
    <property type="entry name" value="HATPase_dom"/>
</dbReference>
<dbReference type="InterPro" id="IPR003661">
    <property type="entry name" value="HisK_dim/P_dom"/>
</dbReference>
<dbReference type="Gene3D" id="3.30.565.10">
    <property type="entry name" value="Histidine kinase-like ATPase, C-terminal domain"/>
    <property type="match status" value="2"/>
</dbReference>
<evidence type="ECO:0000256" key="5">
    <source>
        <dbReference type="ARBA" id="ARBA00022553"/>
    </source>
</evidence>
<dbReference type="SMART" id="SM00388">
    <property type="entry name" value="HisKA"/>
    <property type="match status" value="1"/>
</dbReference>
<dbReference type="InterPro" id="IPR036890">
    <property type="entry name" value="HATPase_C_sf"/>
</dbReference>
<accession>A0A1C6UYT6</accession>
<reference evidence="11 12" key="1">
    <citation type="submission" date="2016-06" db="EMBL/GenBank/DDBJ databases">
        <authorList>
            <person name="Kjaerup R.B."/>
            <person name="Dalgaard T.S."/>
            <person name="Juul-Madsen H.R."/>
        </authorList>
    </citation>
    <scope>NUCLEOTIDE SEQUENCE [LARGE SCALE GENOMIC DNA]</scope>
    <source>
        <strain evidence="11 12">DSM 43363</strain>
    </source>
</reference>
<keyword evidence="7 11" id="KW-0418">Kinase</keyword>
<keyword evidence="9" id="KW-0843">Virulence</keyword>
<dbReference type="SUPFAM" id="SSF55874">
    <property type="entry name" value="ATPase domain of HSP90 chaperone/DNA topoisomerase II/histidine kinase"/>
    <property type="match status" value="2"/>
</dbReference>
<dbReference type="Pfam" id="PF00512">
    <property type="entry name" value="HisKA"/>
    <property type="match status" value="1"/>
</dbReference>
<dbReference type="SMART" id="SM00387">
    <property type="entry name" value="HATPase_c"/>
    <property type="match status" value="1"/>
</dbReference>
<dbReference type="PANTHER" id="PTHR44936">
    <property type="entry name" value="SENSOR PROTEIN CREC"/>
    <property type="match status" value="1"/>
</dbReference>
<dbReference type="STRING" id="47871.GA0070608_2073"/>
<keyword evidence="4" id="KW-1003">Cell membrane</keyword>
<dbReference type="InterPro" id="IPR013656">
    <property type="entry name" value="PAS_4"/>
</dbReference>
<organism evidence="11 12">
    <name type="scientific">Micromonospora peucetia</name>
    <dbReference type="NCBI Taxonomy" id="47871"/>
    <lineage>
        <taxon>Bacteria</taxon>
        <taxon>Bacillati</taxon>
        <taxon>Actinomycetota</taxon>
        <taxon>Actinomycetes</taxon>
        <taxon>Micromonosporales</taxon>
        <taxon>Micromonosporaceae</taxon>
        <taxon>Micromonospora</taxon>
    </lineage>
</organism>
<keyword evidence="4" id="KW-0472">Membrane</keyword>
<name>A0A1C6UYT6_9ACTN</name>
<evidence type="ECO:0000256" key="4">
    <source>
        <dbReference type="ARBA" id="ARBA00022475"/>
    </source>
</evidence>
<evidence type="ECO:0000259" key="10">
    <source>
        <dbReference type="PROSITE" id="PS50109"/>
    </source>
</evidence>
<dbReference type="SUPFAM" id="SSF55785">
    <property type="entry name" value="PYP-like sensor domain (PAS domain)"/>
    <property type="match status" value="1"/>
</dbReference>
<dbReference type="EMBL" id="FMIC01000002">
    <property type="protein sequence ID" value="SCL59004.1"/>
    <property type="molecule type" value="Genomic_DNA"/>
</dbReference>
<dbReference type="Pfam" id="PF08448">
    <property type="entry name" value="PAS_4"/>
    <property type="match status" value="1"/>
</dbReference>
<evidence type="ECO:0000313" key="11">
    <source>
        <dbReference type="EMBL" id="SCL59004.1"/>
    </source>
</evidence>
<dbReference type="InterPro" id="IPR036097">
    <property type="entry name" value="HisK_dim/P_sf"/>
</dbReference>
<comment type="catalytic activity">
    <reaction evidence="1">
        <text>ATP + protein L-histidine = ADP + protein N-phospho-L-histidine.</text>
        <dbReference type="EC" id="2.7.13.3"/>
    </reaction>
</comment>
<dbReference type="CDD" id="cd00082">
    <property type="entry name" value="HisKA"/>
    <property type="match status" value="1"/>
</dbReference>
<evidence type="ECO:0000256" key="8">
    <source>
        <dbReference type="ARBA" id="ARBA00023012"/>
    </source>
</evidence>
<gene>
    <name evidence="11" type="ORF">GA0070608_2073</name>
</gene>
<dbReference type="PROSITE" id="PS50109">
    <property type="entry name" value="HIS_KIN"/>
    <property type="match status" value="1"/>
</dbReference>
<evidence type="ECO:0000256" key="1">
    <source>
        <dbReference type="ARBA" id="ARBA00000085"/>
    </source>
</evidence>
<dbReference type="Gene3D" id="1.10.287.130">
    <property type="match status" value="1"/>
</dbReference>
<dbReference type="AlphaFoldDB" id="A0A1C6UYT6"/>
<dbReference type="Gene3D" id="3.30.450.20">
    <property type="entry name" value="PAS domain"/>
    <property type="match status" value="1"/>
</dbReference>
<evidence type="ECO:0000256" key="6">
    <source>
        <dbReference type="ARBA" id="ARBA00022679"/>
    </source>
</evidence>
<evidence type="ECO:0000256" key="9">
    <source>
        <dbReference type="ARBA" id="ARBA00023026"/>
    </source>
</evidence>
<dbReference type="EC" id="2.7.13.3" evidence="3"/>
<dbReference type="InterPro" id="IPR005467">
    <property type="entry name" value="His_kinase_dom"/>
</dbReference>
<dbReference type="GO" id="GO:0000155">
    <property type="term" value="F:phosphorelay sensor kinase activity"/>
    <property type="evidence" value="ECO:0007669"/>
    <property type="project" value="InterPro"/>
</dbReference>
<keyword evidence="6" id="KW-0808">Transferase</keyword>
<dbReference type="PANTHER" id="PTHR44936:SF9">
    <property type="entry name" value="SENSOR PROTEIN CREC"/>
    <property type="match status" value="1"/>
</dbReference>
<dbReference type="Proteomes" id="UP000199343">
    <property type="component" value="Unassembled WGS sequence"/>
</dbReference>
<dbReference type="Pfam" id="PF02518">
    <property type="entry name" value="HATPase_c"/>
    <property type="match status" value="1"/>
</dbReference>
<keyword evidence="8" id="KW-0902">Two-component regulatory system</keyword>
<dbReference type="Pfam" id="PF13581">
    <property type="entry name" value="HATPase_c_2"/>
    <property type="match status" value="1"/>
</dbReference>
<keyword evidence="5" id="KW-0597">Phosphoprotein</keyword>
<dbReference type="SUPFAM" id="SSF47384">
    <property type="entry name" value="Homodimeric domain of signal transducing histidine kinase"/>
    <property type="match status" value="1"/>
</dbReference>
<dbReference type="InterPro" id="IPR050980">
    <property type="entry name" value="2C_sensor_his_kinase"/>
</dbReference>
<dbReference type="PRINTS" id="PR00344">
    <property type="entry name" value="BCTRLSENSOR"/>
</dbReference>
<proteinExistence type="predicted"/>
<sequence length="647" mass="68683">MPERTDLSALIAGHTTVIEMINSGDTGLPVLTHLLRVARSALGAAGTAFVEFTPTGGRVIAATGAAEWAVGRPVPADDPTTVCLLSGARVRQVRTDGLTGRLAGELAERGLLRMVVSRAEIGGLTVGSMHALYPDSDDPPDVGQHAVVAYVASCIAHMYGDQTGLPVHGDGPVVAALADGLAVVDRDDHVRLWNPAAAQVTGRSTAQALNRPLPFPLPPPGQVHDHRLPDGRWLKITSGELPGPGGLRVVTFRDITDQQRRDHDRDLFVAVTSHELRTPVTVIKGYADTLTDHWESLTETDRRQAARVIGQRANELARLVDRLLSSATEAGPGDEPPAPYDLGDALRTAAADLPAELRQRLVLRIPADLPKALGHRLSLATILTELCTNAGKYSAPDSPIEITAEANGSTVSFQVGDRGIGIRPEHVERAFDRFWQGESGDRRRYPGAGLGLYLVRRIVEQQKGWVSLRPRAGGGTVAEVRLPRGMTGDGQWGREGAKVSTGAADRAWCVVVPHHAAGARLARRRLADELTDVVPPPLLADLVAVLAELVGNAVRHADPLPGGVVRVAWRLRDSAGGQQVQLRVTDGGAAAGPAIRVADTDAVDGRGLHIISGLADRWGVERDGLGQSVWAEFDPAEVTRPDLAVAG</sequence>
<evidence type="ECO:0000313" key="12">
    <source>
        <dbReference type="Proteomes" id="UP000199343"/>
    </source>
</evidence>
<protein>
    <recommendedName>
        <fullName evidence="3">histidine kinase</fullName>
        <ecNumber evidence="3">2.7.13.3</ecNumber>
    </recommendedName>
</protein>